<comment type="caution">
    <text evidence="1">The sequence shown here is derived from an EMBL/GenBank/DDBJ whole genome shotgun (WGS) entry which is preliminary data.</text>
</comment>
<keyword evidence="2" id="KW-1185">Reference proteome</keyword>
<evidence type="ECO:0000313" key="1">
    <source>
        <dbReference type="EMBL" id="KAK3044520.1"/>
    </source>
</evidence>
<protein>
    <submittedName>
        <fullName evidence="1">Uncharacterized protein</fullName>
    </submittedName>
</protein>
<feature type="non-terminal residue" evidence="1">
    <location>
        <position position="90"/>
    </location>
</feature>
<proteinExistence type="predicted"/>
<dbReference type="EMBL" id="JAWDJW010011828">
    <property type="protein sequence ID" value="KAK3044520.1"/>
    <property type="molecule type" value="Genomic_DNA"/>
</dbReference>
<name>A0ACC3CTN6_9PEZI</name>
<reference evidence="1" key="1">
    <citation type="submission" date="2024-09" db="EMBL/GenBank/DDBJ databases">
        <title>Black Yeasts Isolated from many extreme environments.</title>
        <authorList>
            <person name="Coleine C."/>
            <person name="Stajich J.E."/>
            <person name="Selbmann L."/>
        </authorList>
    </citation>
    <scope>NUCLEOTIDE SEQUENCE</scope>
    <source>
        <strain evidence="1">CCFEE 5737</strain>
    </source>
</reference>
<dbReference type="Proteomes" id="UP001186974">
    <property type="component" value="Unassembled WGS sequence"/>
</dbReference>
<sequence>MANALYMGFDLSTQQLKGIVVKSNLKLVYEAKVDFDADLGRKYGIEKGVLTNPSEGEIYAPTAMWLEALDLVLQRLQEQGLDFSKVKGVS</sequence>
<gene>
    <name evidence="1" type="ORF">LTS18_001046</name>
</gene>
<accession>A0ACC3CTN6</accession>
<organism evidence="1 2">
    <name type="scientific">Coniosporium uncinatum</name>
    <dbReference type="NCBI Taxonomy" id="93489"/>
    <lineage>
        <taxon>Eukaryota</taxon>
        <taxon>Fungi</taxon>
        <taxon>Dikarya</taxon>
        <taxon>Ascomycota</taxon>
        <taxon>Pezizomycotina</taxon>
        <taxon>Dothideomycetes</taxon>
        <taxon>Dothideomycetes incertae sedis</taxon>
        <taxon>Coniosporium</taxon>
    </lineage>
</organism>
<evidence type="ECO:0000313" key="2">
    <source>
        <dbReference type="Proteomes" id="UP001186974"/>
    </source>
</evidence>